<organism evidence="1 2">
    <name type="scientific">Rhizopus delemar (strain RA 99-880 / ATCC MYA-4621 / FGSC 9543 / NRRL 43880)</name>
    <name type="common">Mucormycosis agent</name>
    <name type="synonym">Rhizopus arrhizus var. delemar</name>
    <dbReference type="NCBI Taxonomy" id="246409"/>
    <lineage>
        <taxon>Eukaryota</taxon>
        <taxon>Fungi</taxon>
        <taxon>Fungi incertae sedis</taxon>
        <taxon>Mucoromycota</taxon>
        <taxon>Mucoromycotina</taxon>
        <taxon>Mucoromycetes</taxon>
        <taxon>Mucorales</taxon>
        <taxon>Mucorineae</taxon>
        <taxon>Rhizopodaceae</taxon>
        <taxon>Rhizopus</taxon>
    </lineage>
</organism>
<gene>
    <name evidence="1" type="ORF">RO3G_02581</name>
</gene>
<accession>I1BNU7</accession>
<dbReference type="InParanoid" id="I1BNU7"/>
<proteinExistence type="predicted"/>
<name>I1BNU7_RHIO9</name>
<evidence type="ECO:0000313" key="2">
    <source>
        <dbReference type="Proteomes" id="UP000009138"/>
    </source>
</evidence>
<keyword evidence="2" id="KW-1185">Reference proteome</keyword>
<dbReference type="VEuPathDB" id="FungiDB:RO3G_02581"/>
<dbReference type="RefSeq" id="XP_067513273.1">
    <property type="nucleotide sequence ID" value="XM_067657172.1"/>
</dbReference>
<dbReference type="GeneID" id="93609553"/>
<protein>
    <recommendedName>
        <fullName evidence="3">Transcription factor domain-containing protein</fullName>
    </recommendedName>
</protein>
<dbReference type="EMBL" id="CH476733">
    <property type="protein sequence ID" value="EIE77877.1"/>
    <property type="molecule type" value="Genomic_DNA"/>
</dbReference>
<evidence type="ECO:0008006" key="3">
    <source>
        <dbReference type="Google" id="ProtNLM"/>
    </source>
</evidence>
<dbReference type="OrthoDB" id="2278435at2759"/>
<reference evidence="1 2" key="1">
    <citation type="journal article" date="2009" name="PLoS Genet.">
        <title>Genomic analysis of the basal lineage fungus Rhizopus oryzae reveals a whole-genome duplication.</title>
        <authorList>
            <person name="Ma L.-J."/>
            <person name="Ibrahim A.S."/>
            <person name="Skory C."/>
            <person name="Grabherr M.G."/>
            <person name="Burger G."/>
            <person name="Butler M."/>
            <person name="Elias M."/>
            <person name="Idnurm A."/>
            <person name="Lang B.F."/>
            <person name="Sone T."/>
            <person name="Abe A."/>
            <person name="Calvo S.E."/>
            <person name="Corrochano L.M."/>
            <person name="Engels R."/>
            <person name="Fu J."/>
            <person name="Hansberg W."/>
            <person name="Kim J.-M."/>
            <person name="Kodira C.D."/>
            <person name="Koehrsen M.J."/>
            <person name="Liu B."/>
            <person name="Miranda-Saavedra D."/>
            <person name="O'Leary S."/>
            <person name="Ortiz-Castellanos L."/>
            <person name="Poulter R."/>
            <person name="Rodriguez-Romero J."/>
            <person name="Ruiz-Herrera J."/>
            <person name="Shen Y.-Q."/>
            <person name="Zeng Q."/>
            <person name="Galagan J."/>
            <person name="Birren B.W."/>
            <person name="Cuomo C.A."/>
            <person name="Wickes B.L."/>
        </authorList>
    </citation>
    <scope>NUCLEOTIDE SEQUENCE [LARGE SCALE GENOMIC DNA]</scope>
    <source>
        <strain evidence="2">RA 99-880 / ATCC MYA-4621 / FGSC 9543 / NRRL 43880</strain>
    </source>
</reference>
<evidence type="ECO:0000313" key="1">
    <source>
        <dbReference type="EMBL" id="EIE77877.1"/>
    </source>
</evidence>
<dbReference type="Proteomes" id="UP000009138">
    <property type="component" value="Unassembled WGS sequence"/>
</dbReference>
<dbReference type="AlphaFoldDB" id="I1BNU7"/>
<sequence>MAAFVTYTQCRHVPVIPYPMTREMVGEMFRKEAKELLQDALFEQEPNIYTAATLMFLSQAALITLNNSEARFYMNMAWRMIVDIKPRYADLLSGLTPNTPVTVEIIEAETWRRLFYVIRYLEMSLYVLYDKLSDYSSILFDTGVGYPVVLQIEMTSKETRDSVEAFYEVVRVNDCQATRKDDEISCRIPLLITFS</sequence>
<dbReference type="CDD" id="cd12148">
    <property type="entry name" value="fungal_TF_MHR"/>
    <property type="match status" value="1"/>
</dbReference>